<dbReference type="Proteomes" id="UP000675379">
    <property type="component" value="Unassembled WGS sequence"/>
</dbReference>
<dbReference type="Pfam" id="PF04542">
    <property type="entry name" value="Sigma70_r2"/>
    <property type="match status" value="1"/>
</dbReference>
<dbReference type="InterPro" id="IPR007627">
    <property type="entry name" value="RNA_pol_sigma70_r2"/>
</dbReference>
<keyword evidence="1" id="KW-0805">Transcription regulation</keyword>
<dbReference type="InterPro" id="IPR000943">
    <property type="entry name" value="RNA_pol_sigma70"/>
</dbReference>
<evidence type="ECO:0000313" key="6">
    <source>
        <dbReference type="EMBL" id="MBR0575357.1"/>
    </source>
</evidence>
<dbReference type="EMBL" id="JAGSCS010000003">
    <property type="protein sequence ID" value="MBR0575357.1"/>
    <property type="molecule type" value="Genomic_DNA"/>
</dbReference>
<dbReference type="PROSITE" id="PS00715">
    <property type="entry name" value="SIGMA70_1"/>
    <property type="match status" value="1"/>
</dbReference>
<organism evidence="6 7">
    <name type="scientific">Proteiniclasticum sediminis</name>
    <dbReference type="NCBI Taxonomy" id="2804028"/>
    <lineage>
        <taxon>Bacteria</taxon>
        <taxon>Bacillati</taxon>
        <taxon>Bacillota</taxon>
        <taxon>Clostridia</taxon>
        <taxon>Eubacteriales</taxon>
        <taxon>Clostridiaceae</taxon>
        <taxon>Proteiniclasticum</taxon>
    </lineage>
</organism>
<dbReference type="GO" id="GO:0003677">
    <property type="term" value="F:DNA binding"/>
    <property type="evidence" value="ECO:0007669"/>
    <property type="project" value="UniProtKB-KW"/>
</dbReference>
<dbReference type="PRINTS" id="PR00046">
    <property type="entry name" value="SIGMA70FCT"/>
</dbReference>
<dbReference type="Gene3D" id="1.10.10.10">
    <property type="entry name" value="Winged helix-like DNA-binding domain superfamily/Winged helix DNA-binding domain"/>
    <property type="match status" value="1"/>
</dbReference>
<reference evidence="6" key="1">
    <citation type="submission" date="2021-04" db="EMBL/GenBank/DDBJ databases">
        <title>Proteiniclasticum sedimins sp. nov., an obligate anaerobic bacterium isolated from anaerobic sludge.</title>
        <authorList>
            <person name="Liu J."/>
        </authorList>
    </citation>
    <scope>NUCLEOTIDE SEQUENCE</scope>
    <source>
        <strain evidence="6">BAD-10</strain>
    </source>
</reference>
<comment type="caution">
    <text evidence="6">The sequence shown here is derived from an EMBL/GenBank/DDBJ whole genome shotgun (WGS) entry which is preliminary data.</text>
</comment>
<evidence type="ECO:0000256" key="1">
    <source>
        <dbReference type="ARBA" id="ARBA00023015"/>
    </source>
</evidence>
<keyword evidence="2" id="KW-0731">Sigma factor</keyword>
<name>A0A941CNL2_9CLOT</name>
<dbReference type="PANTHER" id="PTHR30385">
    <property type="entry name" value="SIGMA FACTOR F FLAGELLAR"/>
    <property type="match status" value="1"/>
</dbReference>
<dbReference type="SUPFAM" id="SSF88946">
    <property type="entry name" value="Sigma2 domain of RNA polymerase sigma factors"/>
    <property type="match status" value="1"/>
</dbReference>
<dbReference type="Pfam" id="PF04545">
    <property type="entry name" value="Sigma70_r4"/>
    <property type="match status" value="1"/>
</dbReference>
<keyword evidence="3" id="KW-0238">DNA-binding</keyword>
<accession>A0A941CNL2</accession>
<evidence type="ECO:0000256" key="2">
    <source>
        <dbReference type="ARBA" id="ARBA00023082"/>
    </source>
</evidence>
<feature type="domain" description="RNA polymerase sigma-70" evidence="5">
    <location>
        <begin position="52"/>
        <end position="65"/>
    </location>
</feature>
<dbReference type="InterPro" id="IPR013324">
    <property type="entry name" value="RNA_pol_sigma_r3/r4-like"/>
</dbReference>
<keyword evidence="7" id="KW-1185">Reference proteome</keyword>
<dbReference type="CDD" id="cd06171">
    <property type="entry name" value="Sigma70_r4"/>
    <property type="match status" value="1"/>
</dbReference>
<dbReference type="InterPro" id="IPR013325">
    <property type="entry name" value="RNA_pol_sigma_r2"/>
</dbReference>
<dbReference type="SUPFAM" id="SSF88659">
    <property type="entry name" value="Sigma3 and sigma4 domains of RNA polymerase sigma factors"/>
    <property type="match status" value="1"/>
</dbReference>
<dbReference type="GO" id="GO:0016987">
    <property type="term" value="F:sigma factor activity"/>
    <property type="evidence" value="ECO:0007669"/>
    <property type="project" value="UniProtKB-KW"/>
</dbReference>
<gene>
    <name evidence="6" type="ORF">KCG48_03285</name>
</gene>
<dbReference type="NCBIfam" id="TIGR02937">
    <property type="entry name" value="sigma70-ECF"/>
    <property type="match status" value="1"/>
</dbReference>
<dbReference type="InterPro" id="IPR014284">
    <property type="entry name" value="RNA_pol_sigma-70_dom"/>
</dbReference>
<dbReference type="InterPro" id="IPR036388">
    <property type="entry name" value="WH-like_DNA-bd_sf"/>
</dbReference>
<proteinExistence type="predicted"/>
<evidence type="ECO:0000259" key="5">
    <source>
        <dbReference type="PROSITE" id="PS00715"/>
    </source>
</evidence>
<dbReference type="Gene3D" id="1.20.120.1810">
    <property type="match status" value="1"/>
</dbReference>
<evidence type="ECO:0000313" key="7">
    <source>
        <dbReference type="Proteomes" id="UP000675379"/>
    </source>
</evidence>
<dbReference type="PANTHER" id="PTHR30385:SF4">
    <property type="entry name" value="RNA POLYMERASE SIGMA-E FACTOR"/>
    <property type="match status" value="1"/>
</dbReference>
<sequence length="209" mass="24647">MIKIYCNEALIEEIRDGNRQAEEELVEANKALIYKIIKDYYYASPHPSDMEDVFQAGCVGLLKAVKNYKPEFGNKFVTYAYYLIRGEVQRICEEHQRREMTISSLNFRNRDGMIMESAEDIIDYVRQTNGEGHSEWTHTDEVNNRLMVEEVLQMVTPLQKKILVHRYYDGMSQQEIGDAIKRSQVFVSREEKRARKRIQTLLAERECTY</sequence>
<evidence type="ECO:0000256" key="4">
    <source>
        <dbReference type="ARBA" id="ARBA00023163"/>
    </source>
</evidence>
<protein>
    <submittedName>
        <fullName evidence="6">Sigma-70 family RNA polymerase sigma factor</fullName>
    </submittedName>
</protein>
<dbReference type="GO" id="GO:0006352">
    <property type="term" value="P:DNA-templated transcription initiation"/>
    <property type="evidence" value="ECO:0007669"/>
    <property type="project" value="InterPro"/>
</dbReference>
<evidence type="ECO:0000256" key="3">
    <source>
        <dbReference type="ARBA" id="ARBA00023125"/>
    </source>
</evidence>
<dbReference type="InterPro" id="IPR007630">
    <property type="entry name" value="RNA_pol_sigma70_r4"/>
</dbReference>
<dbReference type="RefSeq" id="WP_211799881.1">
    <property type="nucleotide sequence ID" value="NZ_JAGSCS010000003.1"/>
</dbReference>
<keyword evidence="4" id="KW-0804">Transcription</keyword>
<dbReference type="AlphaFoldDB" id="A0A941CNL2"/>